<sequence>MPACKDKNKLEDPYCVYGCGGSPRYPTPQAYVEGDNYYGAKANIMGAKDITAAAQVHLLADMASQ</sequence>
<dbReference type="Proteomes" id="UP000011750">
    <property type="component" value="Unassembled WGS sequence"/>
</dbReference>
<name>M4FDS5_BRACM</name>
<dbReference type="HOGENOM" id="CLU_2852829_0_0_1"/>
<evidence type="ECO:0000313" key="2">
    <source>
        <dbReference type="Proteomes" id="UP000011750"/>
    </source>
</evidence>
<accession>M4FDS5</accession>
<evidence type="ECO:0000313" key="1">
    <source>
        <dbReference type="EnsemblPlants" id="Bra039246.1-P"/>
    </source>
</evidence>
<dbReference type="InParanoid" id="M4FDS5"/>
<keyword evidence="2" id="KW-1185">Reference proteome</keyword>
<dbReference type="EnsemblPlants" id="Bra039246.1">
    <property type="protein sequence ID" value="Bra039246.1-P"/>
    <property type="gene ID" value="Bra039246"/>
</dbReference>
<dbReference type="AlphaFoldDB" id="M4FDS5"/>
<protein>
    <submittedName>
        <fullName evidence="1">Uncharacterized protein</fullName>
    </submittedName>
</protein>
<reference evidence="1" key="3">
    <citation type="submission" date="2023-03" db="UniProtKB">
        <authorList>
            <consortium name="EnsemblPlants"/>
        </authorList>
    </citation>
    <scope>IDENTIFICATION</scope>
    <source>
        <strain evidence="1">cv. Chiifu-401-42</strain>
    </source>
</reference>
<reference evidence="2" key="2">
    <citation type="journal article" date="2018" name="Hortic Res">
        <title>Improved Brassica rapa reference genome by single-molecule sequencing and chromosome conformation capture technologies.</title>
        <authorList>
            <person name="Zhang L."/>
            <person name="Cai X."/>
            <person name="Wu J."/>
            <person name="Liu M."/>
            <person name="Grob S."/>
            <person name="Cheng F."/>
            <person name="Liang J."/>
            <person name="Cai C."/>
            <person name="Liu Z."/>
            <person name="Liu B."/>
            <person name="Wang F."/>
            <person name="Li S."/>
            <person name="Liu F."/>
            <person name="Li X."/>
            <person name="Cheng L."/>
            <person name="Yang W."/>
            <person name="Li M.H."/>
            <person name="Grossniklaus U."/>
            <person name="Zheng H."/>
            <person name="Wang X."/>
        </authorList>
    </citation>
    <scope>NUCLEOTIDE SEQUENCE [LARGE SCALE GENOMIC DNA]</scope>
    <source>
        <strain evidence="2">cv. Chiifu-401-42</strain>
    </source>
</reference>
<reference evidence="2" key="1">
    <citation type="journal article" date="2011" name="Nat. Genet.">
        <title>The genome of the mesopolyploid crop species Brassica rapa.</title>
        <authorList>
            <consortium name="Brassica rapa Genome Sequencing Project Consortium"/>
            <person name="Wang X."/>
            <person name="Wang H."/>
            <person name="Wang J."/>
            <person name="Sun R."/>
            <person name="Wu J."/>
            <person name="Liu S."/>
            <person name="Bai Y."/>
            <person name="Mun J.H."/>
            <person name="Bancroft I."/>
            <person name="Cheng F."/>
            <person name="Huang S."/>
            <person name="Li X."/>
            <person name="Hua W."/>
            <person name="Wang J."/>
            <person name="Wang X."/>
            <person name="Freeling M."/>
            <person name="Pires J.C."/>
            <person name="Paterson A.H."/>
            <person name="Chalhoub B."/>
            <person name="Wang B."/>
            <person name="Hayward A."/>
            <person name="Sharpe A.G."/>
            <person name="Park B.S."/>
            <person name="Weisshaar B."/>
            <person name="Liu B."/>
            <person name="Li B."/>
            <person name="Liu B."/>
            <person name="Tong C."/>
            <person name="Song C."/>
            <person name="Duran C."/>
            <person name="Peng C."/>
            <person name="Geng C."/>
            <person name="Koh C."/>
            <person name="Lin C."/>
            <person name="Edwards D."/>
            <person name="Mu D."/>
            <person name="Shen D."/>
            <person name="Soumpourou E."/>
            <person name="Li F."/>
            <person name="Fraser F."/>
            <person name="Conant G."/>
            <person name="Lassalle G."/>
            <person name="King G.J."/>
            <person name="Bonnema G."/>
            <person name="Tang H."/>
            <person name="Wang H."/>
            <person name="Belcram H."/>
            <person name="Zhou H."/>
            <person name="Hirakawa H."/>
            <person name="Abe H."/>
            <person name="Guo H."/>
            <person name="Wang H."/>
            <person name="Jin H."/>
            <person name="Parkin I.A."/>
            <person name="Batley J."/>
            <person name="Kim J.S."/>
            <person name="Just J."/>
            <person name="Li J."/>
            <person name="Xu J."/>
            <person name="Deng J."/>
            <person name="Kim J.A."/>
            <person name="Li J."/>
            <person name="Yu J."/>
            <person name="Meng J."/>
            <person name="Wang J."/>
            <person name="Min J."/>
            <person name="Poulain J."/>
            <person name="Wang J."/>
            <person name="Hatakeyama K."/>
            <person name="Wu K."/>
            <person name="Wang L."/>
            <person name="Fang L."/>
            <person name="Trick M."/>
            <person name="Links M.G."/>
            <person name="Zhao M."/>
            <person name="Jin M."/>
            <person name="Ramchiary N."/>
            <person name="Drou N."/>
            <person name="Berkman P.J."/>
            <person name="Cai Q."/>
            <person name="Huang Q."/>
            <person name="Li R."/>
            <person name="Tabata S."/>
            <person name="Cheng S."/>
            <person name="Zhang S."/>
            <person name="Zhang S."/>
            <person name="Huang S."/>
            <person name="Sato S."/>
            <person name="Sun S."/>
            <person name="Kwon S.J."/>
            <person name="Choi S.R."/>
            <person name="Lee T.H."/>
            <person name="Fan W."/>
            <person name="Zhao X."/>
            <person name="Tan X."/>
            <person name="Xu X."/>
            <person name="Wang Y."/>
            <person name="Qiu Y."/>
            <person name="Yin Y."/>
            <person name="Li Y."/>
            <person name="Du Y."/>
            <person name="Liao Y."/>
            <person name="Lim Y."/>
            <person name="Narusaka Y."/>
            <person name="Wang Y."/>
            <person name="Wang Z."/>
            <person name="Li Z."/>
            <person name="Wang Z."/>
            <person name="Xiong Z."/>
            <person name="Zhang Z."/>
        </authorList>
    </citation>
    <scope>NUCLEOTIDE SEQUENCE [LARGE SCALE GENOMIC DNA]</scope>
    <source>
        <strain evidence="2">cv. Chiifu-401-42</strain>
    </source>
</reference>
<organism evidence="1 2">
    <name type="scientific">Brassica campestris</name>
    <name type="common">Field mustard</name>
    <dbReference type="NCBI Taxonomy" id="3711"/>
    <lineage>
        <taxon>Eukaryota</taxon>
        <taxon>Viridiplantae</taxon>
        <taxon>Streptophyta</taxon>
        <taxon>Embryophyta</taxon>
        <taxon>Tracheophyta</taxon>
        <taxon>Spermatophyta</taxon>
        <taxon>Magnoliopsida</taxon>
        <taxon>eudicotyledons</taxon>
        <taxon>Gunneridae</taxon>
        <taxon>Pentapetalae</taxon>
        <taxon>rosids</taxon>
        <taxon>malvids</taxon>
        <taxon>Brassicales</taxon>
        <taxon>Brassicaceae</taxon>
        <taxon>Brassiceae</taxon>
        <taxon>Brassica</taxon>
    </lineage>
</organism>
<dbReference type="Gramene" id="Bra039246.1">
    <property type="protein sequence ID" value="Bra039246.1-P"/>
    <property type="gene ID" value="Bra039246"/>
</dbReference>
<proteinExistence type="predicted"/>